<gene>
    <name evidence="4" type="ORF">Pan265_28480</name>
</gene>
<dbReference type="RefSeq" id="WP_145447113.1">
    <property type="nucleotide sequence ID" value="NZ_CP036280.1"/>
</dbReference>
<dbReference type="AlphaFoldDB" id="A0A518C178"/>
<dbReference type="InterPro" id="IPR029045">
    <property type="entry name" value="ClpP/crotonase-like_dom_sf"/>
</dbReference>
<dbReference type="Pfam" id="PF13205">
    <property type="entry name" value="Big_5"/>
    <property type="match status" value="1"/>
</dbReference>
<dbReference type="Gene3D" id="3.90.226.10">
    <property type="entry name" value="2-enoyl-CoA Hydratase, Chain A, domain 1"/>
    <property type="match status" value="1"/>
</dbReference>
<dbReference type="PANTHER" id="PTHR11261">
    <property type="entry name" value="INTERPHOTORECEPTOR RETINOID-BINDING PROTEIN"/>
    <property type="match status" value="1"/>
</dbReference>
<dbReference type="Proteomes" id="UP000320386">
    <property type="component" value="Chromosome"/>
</dbReference>
<proteinExistence type="predicted"/>
<dbReference type="InterPro" id="IPR032812">
    <property type="entry name" value="SbsA_Ig"/>
</dbReference>
<evidence type="ECO:0000313" key="4">
    <source>
        <dbReference type="EMBL" id="QDU72970.1"/>
    </source>
</evidence>
<dbReference type="OrthoDB" id="6397760at2"/>
<dbReference type="GO" id="GO:0008236">
    <property type="term" value="F:serine-type peptidase activity"/>
    <property type="evidence" value="ECO:0007669"/>
    <property type="project" value="InterPro"/>
</dbReference>
<feature type="chain" id="PRO_5021699852" evidence="2">
    <location>
        <begin position="26"/>
        <end position="453"/>
    </location>
</feature>
<evidence type="ECO:0000256" key="1">
    <source>
        <dbReference type="ARBA" id="ARBA00022729"/>
    </source>
</evidence>
<dbReference type="SUPFAM" id="SSF52096">
    <property type="entry name" value="ClpP/crotonase"/>
    <property type="match status" value="1"/>
</dbReference>
<organism evidence="4 5">
    <name type="scientific">Mucisphaera calidilacus</name>
    <dbReference type="NCBI Taxonomy" id="2527982"/>
    <lineage>
        <taxon>Bacteria</taxon>
        <taxon>Pseudomonadati</taxon>
        <taxon>Planctomycetota</taxon>
        <taxon>Phycisphaerae</taxon>
        <taxon>Phycisphaerales</taxon>
        <taxon>Phycisphaeraceae</taxon>
        <taxon>Mucisphaera</taxon>
    </lineage>
</organism>
<reference evidence="4 5" key="1">
    <citation type="submission" date="2019-02" db="EMBL/GenBank/DDBJ databases">
        <title>Deep-cultivation of Planctomycetes and their phenomic and genomic characterization uncovers novel biology.</title>
        <authorList>
            <person name="Wiegand S."/>
            <person name="Jogler M."/>
            <person name="Boedeker C."/>
            <person name="Pinto D."/>
            <person name="Vollmers J."/>
            <person name="Rivas-Marin E."/>
            <person name="Kohn T."/>
            <person name="Peeters S.H."/>
            <person name="Heuer A."/>
            <person name="Rast P."/>
            <person name="Oberbeckmann S."/>
            <person name="Bunk B."/>
            <person name="Jeske O."/>
            <person name="Meyerdierks A."/>
            <person name="Storesund J.E."/>
            <person name="Kallscheuer N."/>
            <person name="Luecker S."/>
            <person name="Lage O.M."/>
            <person name="Pohl T."/>
            <person name="Merkel B.J."/>
            <person name="Hornburger P."/>
            <person name="Mueller R.-W."/>
            <person name="Bruemmer F."/>
            <person name="Labrenz M."/>
            <person name="Spormann A.M."/>
            <person name="Op den Camp H."/>
            <person name="Overmann J."/>
            <person name="Amann R."/>
            <person name="Jetten M.S.M."/>
            <person name="Mascher T."/>
            <person name="Medema M.H."/>
            <person name="Devos D.P."/>
            <person name="Kaster A.-K."/>
            <person name="Ovreas L."/>
            <person name="Rohde M."/>
            <person name="Galperin M.Y."/>
            <person name="Jogler C."/>
        </authorList>
    </citation>
    <scope>NUCLEOTIDE SEQUENCE [LARGE SCALE GENOMIC DNA]</scope>
    <source>
        <strain evidence="4 5">Pan265</strain>
    </source>
</reference>
<dbReference type="Gene3D" id="3.30.750.44">
    <property type="match status" value="1"/>
</dbReference>
<dbReference type="GO" id="GO:0006508">
    <property type="term" value="P:proteolysis"/>
    <property type="evidence" value="ECO:0007669"/>
    <property type="project" value="InterPro"/>
</dbReference>
<evidence type="ECO:0000256" key="2">
    <source>
        <dbReference type="SAM" id="SignalP"/>
    </source>
</evidence>
<accession>A0A518C178</accession>
<dbReference type="KEGG" id="mcad:Pan265_28480"/>
<dbReference type="PANTHER" id="PTHR11261:SF3">
    <property type="entry name" value="RETINOL-BINDING PROTEIN 3"/>
    <property type="match status" value="1"/>
</dbReference>
<feature type="signal peptide" evidence="2">
    <location>
        <begin position="1"/>
        <end position="25"/>
    </location>
</feature>
<dbReference type="Pfam" id="PF03572">
    <property type="entry name" value="Peptidase_S41"/>
    <property type="match status" value="1"/>
</dbReference>
<feature type="domain" description="Tail specific protease" evidence="3">
    <location>
        <begin position="225"/>
        <end position="429"/>
    </location>
</feature>
<dbReference type="InterPro" id="IPR005151">
    <property type="entry name" value="Tail-specific_protease"/>
</dbReference>
<protein>
    <submittedName>
        <fullName evidence="4">Peptidase family S41</fullName>
    </submittedName>
</protein>
<dbReference type="EMBL" id="CP036280">
    <property type="protein sequence ID" value="QDU72970.1"/>
    <property type="molecule type" value="Genomic_DNA"/>
</dbReference>
<name>A0A518C178_9BACT</name>
<dbReference type="CDD" id="cd07563">
    <property type="entry name" value="Peptidase_S41_IRBP"/>
    <property type="match status" value="1"/>
</dbReference>
<evidence type="ECO:0000313" key="5">
    <source>
        <dbReference type="Proteomes" id="UP000320386"/>
    </source>
</evidence>
<keyword evidence="5" id="KW-1185">Reference proteome</keyword>
<sequence length="453" mass="50493" precursor="true">MRLTCFRSWLMVLMVTGLMATVVAAAPPRVVSTSPEHGDKNVDPATPTITITFDQPMSQGGYSIVGGGPTFPEIGRARWVNNRTFALQVRLEPDHDYRLSINSSTYQSFRSQAGEPAVVYPLVFRTTSAGGAASEPARVTYTRGQQAEAIERMREAMRFHYAHFERFEIDWDRRIEAMAPSLVRQESPRRFASIANSFLRRAKDKHLVFRLDDGEVIPTYENPITPNIDTAWIRSSSYRFEQPLPHLTFAMFQGDVPYARIDSFSASDPYAFEPLFSFIGKNVDAEAIILDLRLNGGGSERVAQHLAGCFFDEPAVYATHVFRDNGLPGGFTDPMERVVEPNFGRPRFKGHVAVLTGPVVMSSAEAFVLMMRQAPRATIFGLTTHGSSGNPRAYPLGNGLTLYVPSWKSMTPEGEAFEGVGLEPEVEVKWERPGLLTPDPVIEAALNHFRKLR</sequence>
<keyword evidence="1 2" id="KW-0732">Signal</keyword>
<evidence type="ECO:0000259" key="3">
    <source>
        <dbReference type="SMART" id="SM00245"/>
    </source>
</evidence>
<dbReference type="SMART" id="SM00245">
    <property type="entry name" value="TSPc"/>
    <property type="match status" value="1"/>
</dbReference>